<proteinExistence type="predicted"/>
<evidence type="ECO:0000313" key="2">
    <source>
        <dbReference type="Proteomes" id="UP000287188"/>
    </source>
</evidence>
<gene>
    <name evidence="1" type="ORF">KDK_27630</name>
</gene>
<dbReference type="Proteomes" id="UP000287188">
    <property type="component" value="Unassembled WGS sequence"/>
</dbReference>
<protein>
    <submittedName>
        <fullName evidence="1">Uncharacterized protein</fullName>
    </submittedName>
</protein>
<name>A0A402AIS0_9CHLR</name>
<comment type="caution">
    <text evidence="1">The sequence shown here is derived from an EMBL/GenBank/DDBJ whole genome shotgun (WGS) entry which is preliminary data.</text>
</comment>
<evidence type="ECO:0000313" key="1">
    <source>
        <dbReference type="EMBL" id="GCE18963.1"/>
    </source>
</evidence>
<dbReference type="RefSeq" id="WP_126550632.1">
    <property type="nucleotide sequence ID" value="NZ_BIFS01000001.1"/>
</dbReference>
<keyword evidence="2" id="KW-1185">Reference proteome</keyword>
<accession>A0A402AIS0</accession>
<dbReference type="EMBL" id="BIFS01000001">
    <property type="protein sequence ID" value="GCE18963.1"/>
    <property type="molecule type" value="Genomic_DNA"/>
</dbReference>
<organism evidence="1 2">
    <name type="scientific">Dictyobacter kobayashii</name>
    <dbReference type="NCBI Taxonomy" id="2014872"/>
    <lineage>
        <taxon>Bacteria</taxon>
        <taxon>Bacillati</taxon>
        <taxon>Chloroflexota</taxon>
        <taxon>Ktedonobacteria</taxon>
        <taxon>Ktedonobacterales</taxon>
        <taxon>Dictyobacteraceae</taxon>
        <taxon>Dictyobacter</taxon>
    </lineage>
</organism>
<reference evidence="2" key="1">
    <citation type="submission" date="2018-12" db="EMBL/GenBank/DDBJ databases">
        <title>Tengunoibacter tsumagoiensis gen. nov., sp. nov., Dictyobacter kobayashii sp. nov., D. alpinus sp. nov., and D. joshuensis sp. nov. and description of Dictyobacteraceae fam. nov. within the order Ktedonobacterales isolated from Tengu-no-mugimeshi.</title>
        <authorList>
            <person name="Wang C.M."/>
            <person name="Zheng Y."/>
            <person name="Sakai Y."/>
            <person name="Toyoda A."/>
            <person name="Minakuchi Y."/>
            <person name="Abe K."/>
            <person name="Yokota A."/>
            <person name="Yabe S."/>
        </authorList>
    </citation>
    <scope>NUCLEOTIDE SEQUENCE [LARGE SCALE GENOMIC DNA]</scope>
    <source>
        <strain evidence="2">Uno11</strain>
    </source>
</reference>
<sequence>MDTPETPSGPELLRAILKEREARAKDKQYQAFDRAYRKRVMKETMIRPGQGDTPCKGEQE</sequence>
<dbReference type="AlphaFoldDB" id="A0A402AIS0"/>